<feature type="transmembrane region" description="Helical" evidence="7">
    <location>
        <begin position="364"/>
        <end position="395"/>
    </location>
</feature>
<reference evidence="9 10" key="1">
    <citation type="submission" date="2020-02" db="EMBL/GenBank/DDBJ databases">
        <title>Genome sequence of the type strain CCBAU10050 of Rhizobium daejeonense.</title>
        <authorList>
            <person name="Gao J."/>
            <person name="Sun J."/>
        </authorList>
    </citation>
    <scope>NUCLEOTIDE SEQUENCE [LARGE SCALE GENOMIC DNA]</scope>
    <source>
        <strain evidence="9 10">CCBAU10050</strain>
    </source>
</reference>
<name>A0A6M1RN69_9HYPH</name>
<feature type="transmembrane region" description="Helical" evidence="7">
    <location>
        <begin position="20"/>
        <end position="41"/>
    </location>
</feature>
<evidence type="ECO:0000256" key="6">
    <source>
        <dbReference type="ARBA" id="ARBA00023136"/>
    </source>
</evidence>
<keyword evidence="6 7" id="KW-0472">Membrane</keyword>
<dbReference type="InterPro" id="IPR051447">
    <property type="entry name" value="Lipoprotein-release_system"/>
</dbReference>
<feature type="transmembrane region" description="Helical" evidence="7">
    <location>
        <begin position="663"/>
        <end position="681"/>
    </location>
</feature>
<feature type="domain" description="ABC3 transporter permease C-terminal" evidence="8">
    <location>
        <begin position="665"/>
        <end position="777"/>
    </location>
</feature>
<dbReference type="PANTHER" id="PTHR30489">
    <property type="entry name" value="LIPOPROTEIN-RELEASING SYSTEM TRANSMEMBRANE PROTEIN LOLE"/>
    <property type="match status" value="1"/>
</dbReference>
<evidence type="ECO:0000256" key="5">
    <source>
        <dbReference type="ARBA" id="ARBA00022989"/>
    </source>
</evidence>
<dbReference type="Proteomes" id="UP000477849">
    <property type="component" value="Unassembled WGS sequence"/>
</dbReference>
<dbReference type="EMBL" id="JAAKZH010000001">
    <property type="protein sequence ID" value="NGO62722.1"/>
    <property type="molecule type" value="Genomic_DNA"/>
</dbReference>
<keyword evidence="4 7" id="KW-0812">Transmembrane</keyword>
<dbReference type="PANTHER" id="PTHR30489:SF0">
    <property type="entry name" value="LIPOPROTEIN-RELEASING SYSTEM TRANSMEMBRANE PROTEIN LOLE"/>
    <property type="match status" value="1"/>
</dbReference>
<keyword evidence="10" id="KW-1185">Reference proteome</keyword>
<sequence length="790" mass="87286">MVAMSMLNRKLYRDVIRLWAQVMAVALVMACGVTTIIIAVGSYRSLEETRRVFYDRYRFANLFVEANRAPLHLRDQILAINGVGSAELRIVEYVLLDMEGMAEPATGVAVSLPEHGQPAVNRLYIRSGRLPEPGRPQEVAVLESFAKAHRLTEGSRFSAIMNGRKQELTVTGIVLSPEYIYTIGPGDMVPDPRRFGVFYMSRDALEGIFDMDDAFNNAALTTLRGANLEDVRAKLDDLLDRYGGRGAFPRKDQISHTFIENELDQLRAMAAIIPPIFLFVSAFLVNMILTRLIALEREQIGLLKALGYRETEVAWHYLKLTIVIALIGVTIGFAAGNWTGRGLTQLYARFFSFPFLIFRESPDLYLISGGVCIVAAFAGAIRAIWSVITLPAAVAMQPPAPLRFRSLFSRRPRGVPLVSQLTIMAFRQIVRTPFRAFLTSLGSAFSVALLVVSMFSSDSVEYMVNEIFFRMERQDASLFFDHDRSVAALDAVRHLPGVMRAEPFRALAVKLRNGSREKDLTIFGIGEDADLGRIMDANMQPISPPAHGLLLIGRVADMLGARVGDLVEVELVEKDHRRIPVPVTGITQSLVGTDAYMRIDALDRLIGDGRRITGVRVSLDMAQQEALYAELKQAPAIAFAMLIGLSRDRFRATVEQNISTMQVVYTTLAVIVAFGLVYNSARIQLSERARELASLRVLGFTPAEVSGVLLTELAVVVLAAQPLGWLLGYLFSKLVVEGISSDLFRIPFVINSSTFAIASLVVLGASLVSALIVRRRIDALDLVGVLKARE</sequence>
<keyword evidence="5 7" id="KW-1133">Transmembrane helix</keyword>
<dbReference type="InterPro" id="IPR003838">
    <property type="entry name" value="ABC3_permease_C"/>
</dbReference>
<evidence type="ECO:0000259" key="8">
    <source>
        <dbReference type="Pfam" id="PF02687"/>
    </source>
</evidence>
<evidence type="ECO:0000256" key="4">
    <source>
        <dbReference type="ARBA" id="ARBA00022692"/>
    </source>
</evidence>
<dbReference type="GO" id="GO:0044874">
    <property type="term" value="P:lipoprotein localization to outer membrane"/>
    <property type="evidence" value="ECO:0007669"/>
    <property type="project" value="TreeGrafter"/>
</dbReference>
<evidence type="ECO:0000313" key="10">
    <source>
        <dbReference type="Proteomes" id="UP000477849"/>
    </source>
</evidence>
<organism evidence="9 10">
    <name type="scientific">Rhizobium daejeonense</name>
    <dbReference type="NCBI Taxonomy" id="240521"/>
    <lineage>
        <taxon>Bacteria</taxon>
        <taxon>Pseudomonadati</taxon>
        <taxon>Pseudomonadota</taxon>
        <taxon>Alphaproteobacteria</taxon>
        <taxon>Hyphomicrobiales</taxon>
        <taxon>Rhizobiaceae</taxon>
        <taxon>Rhizobium/Agrobacterium group</taxon>
        <taxon>Rhizobium</taxon>
    </lineage>
</organism>
<dbReference type="AlphaFoldDB" id="A0A6M1RN69"/>
<feature type="transmembrane region" description="Helical" evidence="7">
    <location>
        <begin position="702"/>
        <end position="728"/>
    </location>
</feature>
<feature type="transmembrane region" description="Helical" evidence="7">
    <location>
        <begin position="748"/>
        <end position="773"/>
    </location>
</feature>
<evidence type="ECO:0000256" key="7">
    <source>
        <dbReference type="SAM" id="Phobius"/>
    </source>
</evidence>
<comment type="subcellular location">
    <subcellularLocation>
        <location evidence="1">Cell membrane</location>
        <topology evidence="1">Multi-pass membrane protein</topology>
    </subcellularLocation>
</comment>
<evidence type="ECO:0000256" key="2">
    <source>
        <dbReference type="ARBA" id="ARBA00005236"/>
    </source>
</evidence>
<feature type="transmembrane region" description="Helical" evidence="7">
    <location>
        <begin position="276"/>
        <end position="294"/>
    </location>
</feature>
<feature type="domain" description="ABC3 transporter permease C-terminal" evidence="8">
    <location>
        <begin position="273"/>
        <end position="390"/>
    </location>
</feature>
<evidence type="ECO:0000256" key="3">
    <source>
        <dbReference type="ARBA" id="ARBA00022475"/>
    </source>
</evidence>
<keyword evidence="3" id="KW-1003">Cell membrane</keyword>
<evidence type="ECO:0000313" key="9">
    <source>
        <dbReference type="EMBL" id="NGO62722.1"/>
    </source>
</evidence>
<dbReference type="GO" id="GO:0098797">
    <property type="term" value="C:plasma membrane protein complex"/>
    <property type="evidence" value="ECO:0007669"/>
    <property type="project" value="TreeGrafter"/>
</dbReference>
<feature type="transmembrane region" description="Helical" evidence="7">
    <location>
        <begin position="314"/>
        <end position="335"/>
    </location>
</feature>
<dbReference type="Pfam" id="PF02687">
    <property type="entry name" value="FtsX"/>
    <property type="match status" value="2"/>
</dbReference>
<protein>
    <submittedName>
        <fullName evidence="9">ABC transporter permease</fullName>
    </submittedName>
</protein>
<feature type="transmembrane region" description="Helical" evidence="7">
    <location>
        <begin position="434"/>
        <end position="455"/>
    </location>
</feature>
<gene>
    <name evidence="9" type="ORF">G6N76_03480</name>
</gene>
<comment type="similarity">
    <text evidence="2">Belongs to the ABC-4 integral membrane protein family. LolC/E subfamily.</text>
</comment>
<evidence type="ECO:0000256" key="1">
    <source>
        <dbReference type="ARBA" id="ARBA00004651"/>
    </source>
</evidence>
<proteinExistence type="inferred from homology"/>
<accession>A0A6M1RN69</accession>
<comment type="caution">
    <text evidence="9">The sequence shown here is derived from an EMBL/GenBank/DDBJ whole genome shotgun (WGS) entry which is preliminary data.</text>
</comment>